<feature type="compositionally biased region" description="Polar residues" evidence="1">
    <location>
        <begin position="355"/>
        <end position="372"/>
    </location>
</feature>
<keyword evidence="2" id="KW-0732">Signal</keyword>
<sequence length="430" mass="47515">MRLATLTMATVGLPAVLGHTWIEQLRNIDDNGNYFGEPGYPRGFIGKSDDGFNSPLMQQLVPQQGAFITPENLLCHERQRQQQQSSEQYPRLRAKAGGFIAMRYTENGHVSKVLIDPLGKPEHGGVIFVYGTTEPKEDEKLMDVLQWTQDGQGGDKRGVLLGANNFDDGRCYELNEQPIAQERAARIPNFHEGQVSNGKGNFQLPCETDVQLPKDVQSRKPYTLYWVWQWPTDPKKKPDAGAKDEYYTTCMDIEFSDTIAQVANGQVQYANGLNRGQQDAWTKAADNWKSRTADWTDWRKGQGINFATDSVAVPTPSNMPPANSAPTPSNTVAASLSDPPPAPTPTLSSAPSHIPTLTTRPQITSQASSQGPNKKPNDGNDDGETVFITVTTVQTVTAPVVTATVSVGTRMPYAHRHQFKPRGRYYRNPQ</sequence>
<gene>
    <name evidence="4" type="ORF">CC78DRAFT_567539</name>
</gene>
<evidence type="ECO:0000313" key="5">
    <source>
        <dbReference type="Proteomes" id="UP000800093"/>
    </source>
</evidence>
<keyword evidence="5" id="KW-1185">Reference proteome</keyword>
<dbReference type="InterPro" id="IPR055915">
    <property type="entry name" value="DUF7492"/>
</dbReference>
<dbReference type="Pfam" id="PF24320">
    <property type="entry name" value="DUF7492"/>
    <property type="match status" value="1"/>
</dbReference>
<dbReference type="OrthoDB" id="64281at2759"/>
<evidence type="ECO:0000313" key="4">
    <source>
        <dbReference type="EMBL" id="KAF2265474.1"/>
    </source>
</evidence>
<feature type="region of interest" description="Disordered" evidence="1">
    <location>
        <begin position="309"/>
        <end position="384"/>
    </location>
</feature>
<evidence type="ECO:0000256" key="2">
    <source>
        <dbReference type="SAM" id="SignalP"/>
    </source>
</evidence>
<dbReference type="Proteomes" id="UP000800093">
    <property type="component" value="Unassembled WGS sequence"/>
</dbReference>
<feature type="domain" description="DUF7492" evidence="3">
    <location>
        <begin position="17"/>
        <end position="273"/>
    </location>
</feature>
<protein>
    <recommendedName>
        <fullName evidence="3">DUF7492 domain-containing protein</fullName>
    </recommendedName>
</protein>
<accession>A0A9P4KG37</accession>
<comment type="caution">
    <text evidence="4">The sequence shown here is derived from an EMBL/GenBank/DDBJ whole genome shotgun (WGS) entry which is preliminary data.</text>
</comment>
<evidence type="ECO:0000259" key="3">
    <source>
        <dbReference type="Pfam" id="PF24320"/>
    </source>
</evidence>
<proteinExistence type="predicted"/>
<organism evidence="4 5">
    <name type="scientific">Lojkania enalia</name>
    <dbReference type="NCBI Taxonomy" id="147567"/>
    <lineage>
        <taxon>Eukaryota</taxon>
        <taxon>Fungi</taxon>
        <taxon>Dikarya</taxon>
        <taxon>Ascomycota</taxon>
        <taxon>Pezizomycotina</taxon>
        <taxon>Dothideomycetes</taxon>
        <taxon>Pleosporomycetidae</taxon>
        <taxon>Pleosporales</taxon>
        <taxon>Pleosporales incertae sedis</taxon>
        <taxon>Lojkania</taxon>
    </lineage>
</organism>
<name>A0A9P4KG37_9PLEO</name>
<feature type="signal peptide" evidence="2">
    <location>
        <begin position="1"/>
        <end position="18"/>
    </location>
</feature>
<reference evidence="5" key="1">
    <citation type="journal article" date="2020" name="Stud. Mycol.">
        <title>101 Dothideomycetes genomes: A test case for predicting lifestyles and emergence of pathogens.</title>
        <authorList>
            <person name="Haridas S."/>
            <person name="Albert R."/>
            <person name="Binder M."/>
            <person name="Bloem J."/>
            <person name="LaButti K."/>
            <person name="Salamov A."/>
            <person name="Andreopoulos B."/>
            <person name="Baker S."/>
            <person name="Barry K."/>
            <person name="Bills G."/>
            <person name="Bluhm B."/>
            <person name="Cannon C."/>
            <person name="Castanera R."/>
            <person name="Culley D."/>
            <person name="Daum C."/>
            <person name="Ezra D."/>
            <person name="Gonzalez J."/>
            <person name="Henrissat B."/>
            <person name="Kuo A."/>
            <person name="Liang C."/>
            <person name="Lipzen A."/>
            <person name="Lutzoni F."/>
            <person name="Magnuson J."/>
            <person name="Mondo S."/>
            <person name="Nolan M."/>
            <person name="Ohm R."/>
            <person name="Pangilinan J."/>
            <person name="Park H.-J."/>
            <person name="Ramirez L."/>
            <person name="Alfaro M."/>
            <person name="Sun H."/>
            <person name="Tritt A."/>
            <person name="Yoshinaga Y."/>
            <person name="Zwiers L.-H."/>
            <person name="Turgeon B."/>
            <person name="Goodwin S."/>
            <person name="Spatafora J."/>
            <person name="Crous P."/>
            <person name="Grigoriev I."/>
        </authorList>
    </citation>
    <scope>NUCLEOTIDE SEQUENCE [LARGE SCALE GENOMIC DNA]</scope>
    <source>
        <strain evidence="5">CBS 304.66</strain>
    </source>
</reference>
<dbReference type="EMBL" id="ML986605">
    <property type="protein sequence ID" value="KAF2265474.1"/>
    <property type="molecule type" value="Genomic_DNA"/>
</dbReference>
<feature type="compositionally biased region" description="Polar residues" evidence="1">
    <location>
        <begin position="320"/>
        <end position="332"/>
    </location>
</feature>
<dbReference type="AlphaFoldDB" id="A0A9P4KG37"/>
<evidence type="ECO:0000256" key="1">
    <source>
        <dbReference type="SAM" id="MobiDB-lite"/>
    </source>
</evidence>
<feature type="chain" id="PRO_5040387340" description="DUF7492 domain-containing protein" evidence="2">
    <location>
        <begin position="19"/>
        <end position="430"/>
    </location>
</feature>